<sequence length="360" mass="39763">MPPGSKKKKSSKRKNHKMAVHDHQQGNGREKRQVVIEDEGDETFETPRFQPEMSSYSMEKLKIGRIDEVEESRIEPQTPYYSMENMEIGKKDETEGSSEVDVIAGEKLQSLVAESSKESKLVESENCDASEDGEKAQKDVECFKETKFHGVARVSDKESSVEKDMTLKNLEKPVSVKEKTPNVSIEAVDGSSSNERELKVVPWPDEDVAAINGNVNGDGEIVASEKGGDGDENKQHTPAAENSRDVVESVRTLPQINVNLINNNLDNFMEKSSLLVENSVLITEEEKRGSKVPEERPENSVGVSNPSPHGGVKEVAKPSFDGGKIGISERKQIARDPAPVRHASIWNCCGLFEVLTSSDR</sequence>
<dbReference type="EMBL" id="CM007385">
    <property type="protein sequence ID" value="ONK69845.1"/>
    <property type="molecule type" value="Genomic_DNA"/>
</dbReference>
<dbReference type="Gramene" id="ONK69845">
    <property type="protein sequence ID" value="ONK69845"/>
    <property type="gene ID" value="A4U43_C05F27330"/>
</dbReference>
<dbReference type="PANTHER" id="PTHR37187:SF7">
    <property type="entry name" value="EXPRESSED PROTEIN"/>
    <property type="match status" value="1"/>
</dbReference>
<feature type="compositionally biased region" description="Basic residues" evidence="1">
    <location>
        <begin position="1"/>
        <end position="18"/>
    </location>
</feature>
<feature type="region of interest" description="Disordered" evidence="1">
    <location>
        <begin position="68"/>
        <end position="87"/>
    </location>
</feature>
<feature type="region of interest" description="Disordered" evidence="1">
    <location>
        <begin position="1"/>
        <end position="56"/>
    </location>
</feature>
<feature type="region of interest" description="Disordered" evidence="1">
    <location>
        <begin position="284"/>
        <end position="337"/>
    </location>
</feature>
<dbReference type="AlphaFoldDB" id="A0A5P1EUW2"/>
<feature type="compositionally biased region" description="Basic and acidic residues" evidence="1">
    <location>
        <begin position="226"/>
        <end position="235"/>
    </location>
</feature>
<feature type="region of interest" description="Disordered" evidence="1">
    <location>
        <begin position="116"/>
        <end position="136"/>
    </location>
</feature>
<dbReference type="PANTHER" id="PTHR37187">
    <property type="entry name" value="EXPRESSED PROTEIN"/>
    <property type="match status" value="1"/>
</dbReference>
<name>A0A5P1EUW2_ASPOF</name>
<protein>
    <submittedName>
        <fullName evidence="2">Uncharacterized protein</fullName>
    </submittedName>
</protein>
<gene>
    <name evidence="2" type="ORF">A4U43_C05F27330</name>
</gene>
<keyword evidence="3" id="KW-1185">Reference proteome</keyword>
<dbReference type="Proteomes" id="UP000243459">
    <property type="component" value="Chromosome 5"/>
</dbReference>
<feature type="compositionally biased region" description="Basic and acidic residues" evidence="1">
    <location>
        <begin position="284"/>
        <end position="298"/>
    </location>
</feature>
<dbReference type="OrthoDB" id="686628at2759"/>
<feature type="compositionally biased region" description="Basic and acidic residues" evidence="1">
    <location>
        <begin position="19"/>
        <end position="35"/>
    </location>
</feature>
<evidence type="ECO:0000256" key="1">
    <source>
        <dbReference type="SAM" id="MobiDB-lite"/>
    </source>
</evidence>
<reference evidence="3" key="1">
    <citation type="journal article" date="2017" name="Nat. Commun.">
        <title>The asparagus genome sheds light on the origin and evolution of a young Y chromosome.</title>
        <authorList>
            <person name="Harkess A."/>
            <person name="Zhou J."/>
            <person name="Xu C."/>
            <person name="Bowers J.E."/>
            <person name="Van der Hulst R."/>
            <person name="Ayyampalayam S."/>
            <person name="Mercati F."/>
            <person name="Riccardi P."/>
            <person name="McKain M.R."/>
            <person name="Kakrana A."/>
            <person name="Tang H."/>
            <person name="Ray J."/>
            <person name="Groenendijk J."/>
            <person name="Arikit S."/>
            <person name="Mathioni S.M."/>
            <person name="Nakano M."/>
            <person name="Shan H."/>
            <person name="Telgmann-Rauber A."/>
            <person name="Kanno A."/>
            <person name="Yue Z."/>
            <person name="Chen H."/>
            <person name="Li W."/>
            <person name="Chen Y."/>
            <person name="Xu X."/>
            <person name="Zhang Y."/>
            <person name="Luo S."/>
            <person name="Chen H."/>
            <person name="Gao J."/>
            <person name="Mao Z."/>
            <person name="Pires J.C."/>
            <person name="Luo M."/>
            <person name="Kudrna D."/>
            <person name="Wing R.A."/>
            <person name="Meyers B.C."/>
            <person name="Yi K."/>
            <person name="Kong H."/>
            <person name="Lavrijsen P."/>
            <person name="Sunseri F."/>
            <person name="Falavigna A."/>
            <person name="Ye Y."/>
            <person name="Leebens-Mack J.H."/>
            <person name="Chen G."/>
        </authorList>
    </citation>
    <scope>NUCLEOTIDE SEQUENCE [LARGE SCALE GENOMIC DNA]</scope>
    <source>
        <strain evidence="3">cv. DH0086</strain>
    </source>
</reference>
<accession>A0A5P1EUW2</accession>
<feature type="region of interest" description="Disordered" evidence="1">
    <location>
        <begin position="212"/>
        <end position="247"/>
    </location>
</feature>
<evidence type="ECO:0000313" key="3">
    <source>
        <dbReference type="Proteomes" id="UP000243459"/>
    </source>
</evidence>
<feature type="region of interest" description="Disordered" evidence="1">
    <location>
        <begin position="172"/>
        <end position="196"/>
    </location>
</feature>
<proteinExistence type="predicted"/>
<evidence type="ECO:0000313" key="2">
    <source>
        <dbReference type="EMBL" id="ONK69845.1"/>
    </source>
</evidence>
<organism evidence="2 3">
    <name type="scientific">Asparagus officinalis</name>
    <name type="common">Garden asparagus</name>
    <dbReference type="NCBI Taxonomy" id="4686"/>
    <lineage>
        <taxon>Eukaryota</taxon>
        <taxon>Viridiplantae</taxon>
        <taxon>Streptophyta</taxon>
        <taxon>Embryophyta</taxon>
        <taxon>Tracheophyta</taxon>
        <taxon>Spermatophyta</taxon>
        <taxon>Magnoliopsida</taxon>
        <taxon>Liliopsida</taxon>
        <taxon>Asparagales</taxon>
        <taxon>Asparagaceae</taxon>
        <taxon>Asparagoideae</taxon>
        <taxon>Asparagus</taxon>
    </lineage>
</organism>